<evidence type="ECO:0000256" key="11">
    <source>
        <dbReference type="PIRSR" id="PIRSR000114-3"/>
    </source>
</evidence>
<evidence type="ECO:0000256" key="8">
    <source>
        <dbReference type="ARBA" id="ARBA00023264"/>
    </source>
</evidence>
<evidence type="ECO:0000256" key="9">
    <source>
        <dbReference type="PIRSR" id="PIRSR000114-1"/>
    </source>
</evidence>
<dbReference type="GO" id="GO:0005829">
    <property type="term" value="C:cytosol"/>
    <property type="evidence" value="ECO:0007669"/>
    <property type="project" value="TreeGrafter"/>
</dbReference>
<feature type="domain" description="Glycerol-3-phosphate dehydrogenase NAD-dependent C-terminal" evidence="15">
    <location>
        <begin position="188"/>
        <end position="340"/>
    </location>
</feature>
<dbReference type="InterPro" id="IPR008927">
    <property type="entry name" value="6-PGluconate_DH-like_C_sf"/>
</dbReference>
<dbReference type="GO" id="GO:0008654">
    <property type="term" value="P:phospholipid biosynthetic process"/>
    <property type="evidence" value="ECO:0007669"/>
    <property type="project" value="UniProtKB-KW"/>
</dbReference>
<dbReference type="InterPro" id="IPR006168">
    <property type="entry name" value="G3P_DH_NAD-dep"/>
</dbReference>
<evidence type="ECO:0000256" key="1">
    <source>
        <dbReference type="ARBA" id="ARBA00011009"/>
    </source>
</evidence>
<dbReference type="EMBL" id="CP017269">
    <property type="protein sequence ID" value="AOT72630.1"/>
    <property type="molecule type" value="Genomic_DNA"/>
</dbReference>
<dbReference type="KEGG" id="gfe:Gferi_25590"/>
<feature type="binding site" evidence="11">
    <location>
        <begin position="8"/>
        <end position="13"/>
    </location>
    <ligand>
        <name>NAD(+)</name>
        <dbReference type="ChEBI" id="CHEBI:57540"/>
    </ligand>
</feature>
<feature type="binding site" evidence="10">
    <location>
        <position position="108"/>
    </location>
    <ligand>
        <name>substrate</name>
    </ligand>
</feature>
<dbReference type="InterPro" id="IPR013328">
    <property type="entry name" value="6PGD_dom2"/>
</dbReference>
<proteinExistence type="inferred from homology"/>
<evidence type="ECO:0000259" key="14">
    <source>
        <dbReference type="Pfam" id="PF01210"/>
    </source>
</evidence>
<evidence type="ECO:0000256" key="12">
    <source>
        <dbReference type="RuleBase" id="RU000437"/>
    </source>
</evidence>
<dbReference type="Pfam" id="PF07479">
    <property type="entry name" value="NAD_Gly3P_dh_C"/>
    <property type="match status" value="1"/>
</dbReference>
<keyword evidence="5 11" id="KW-0520">NAD</keyword>
<keyword evidence="2" id="KW-0444">Lipid biosynthesis</keyword>
<evidence type="ECO:0000256" key="13">
    <source>
        <dbReference type="RuleBase" id="RU000439"/>
    </source>
</evidence>
<gene>
    <name evidence="16" type="ORF">Gferi_25590</name>
</gene>
<evidence type="ECO:0000256" key="3">
    <source>
        <dbReference type="ARBA" id="ARBA00022857"/>
    </source>
</evidence>
<dbReference type="Proteomes" id="UP000095743">
    <property type="component" value="Chromosome"/>
</dbReference>
<dbReference type="InterPro" id="IPR011128">
    <property type="entry name" value="G3P_DH_NAD-dep_N"/>
</dbReference>
<keyword evidence="4 12" id="KW-0560">Oxidoreductase</keyword>
<evidence type="ECO:0000256" key="4">
    <source>
        <dbReference type="ARBA" id="ARBA00023002"/>
    </source>
</evidence>
<feature type="domain" description="Glycerol-3-phosphate dehydrogenase NAD-dependent N-terminal" evidence="14">
    <location>
        <begin position="3"/>
        <end position="168"/>
    </location>
</feature>
<feature type="active site" description="Proton acceptor" evidence="9">
    <location>
        <position position="199"/>
    </location>
</feature>
<evidence type="ECO:0000256" key="6">
    <source>
        <dbReference type="ARBA" id="ARBA00023098"/>
    </source>
</evidence>
<dbReference type="GO" id="GO:0005975">
    <property type="term" value="P:carbohydrate metabolic process"/>
    <property type="evidence" value="ECO:0007669"/>
    <property type="project" value="InterPro"/>
</dbReference>
<dbReference type="GO" id="GO:0046168">
    <property type="term" value="P:glycerol-3-phosphate catabolic process"/>
    <property type="evidence" value="ECO:0007669"/>
    <property type="project" value="InterPro"/>
</dbReference>
<comment type="similarity">
    <text evidence="1 12">Belongs to the NAD-dependent glycerol-3-phosphate dehydrogenase family.</text>
</comment>
<dbReference type="Pfam" id="PF01210">
    <property type="entry name" value="NAD_Gly3P_dh_N"/>
    <property type="match status" value="1"/>
</dbReference>
<dbReference type="PANTHER" id="PTHR11728:SF1">
    <property type="entry name" value="GLYCEROL-3-PHOSPHATE DEHYDROGENASE [NAD(+)] 2, CHLOROPLASTIC"/>
    <property type="match status" value="1"/>
</dbReference>
<evidence type="ECO:0000256" key="2">
    <source>
        <dbReference type="ARBA" id="ARBA00022516"/>
    </source>
</evidence>
<keyword evidence="3" id="KW-0521">NADP</keyword>
<dbReference type="Gene3D" id="1.10.1040.10">
    <property type="entry name" value="N-(1-d-carboxylethyl)-l-norvaline Dehydrogenase, domain 2"/>
    <property type="match status" value="1"/>
</dbReference>
<keyword evidence="7" id="KW-0594">Phospholipid biosynthesis</keyword>
<dbReference type="GO" id="GO:0141153">
    <property type="term" value="F:glycerol-3-phosphate dehydrogenase (NADP+) activity"/>
    <property type="evidence" value="ECO:0007669"/>
    <property type="project" value="RHEA"/>
</dbReference>
<evidence type="ECO:0000313" key="17">
    <source>
        <dbReference type="Proteomes" id="UP000095743"/>
    </source>
</evidence>
<dbReference type="PRINTS" id="PR00077">
    <property type="entry name" value="GPDHDRGNASE"/>
</dbReference>
<reference evidence="16 17" key="1">
    <citation type="submission" date="2016-09" db="EMBL/GenBank/DDBJ databases">
        <title>Genomic analysis reveals versatility of anaerobic energy metabolism of Geosporobacter ferrireducens IRF9 of phylum Firmicutes.</title>
        <authorList>
            <person name="Kim S.-J."/>
        </authorList>
    </citation>
    <scope>NUCLEOTIDE SEQUENCE [LARGE SCALE GENOMIC DNA]</scope>
    <source>
        <strain evidence="16 17">IRF9</strain>
    </source>
</reference>
<dbReference type="PANTHER" id="PTHR11728">
    <property type="entry name" value="GLYCEROL-3-PHOSPHATE DEHYDROGENASE"/>
    <property type="match status" value="1"/>
</dbReference>
<accession>A0A1D8GNW7</accession>
<dbReference type="STRING" id="1424294.Gferi_25590"/>
<evidence type="ECO:0000256" key="7">
    <source>
        <dbReference type="ARBA" id="ARBA00023209"/>
    </source>
</evidence>
<organism evidence="16 17">
    <name type="scientific">Geosporobacter ferrireducens</name>
    <dbReference type="NCBI Taxonomy" id="1424294"/>
    <lineage>
        <taxon>Bacteria</taxon>
        <taxon>Bacillati</taxon>
        <taxon>Bacillota</taxon>
        <taxon>Clostridia</taxon>
        <taxon>Peptostreptococcales</taxon>
        <taxon>Thermotaleaceae</taxon>
        <taxon>Geosporobacter</taxon>
    </lineage>
</organism>
<dbReference type="PIRSF" id="PIRSF000114">
    <property type="entry name" value="Glycerol-3-P_dh"/>
    <property type="match status" value="1"/>
</dbReference>
<dbReference type="Gene3D" id="3.40.50.720">
    <property type="entry name" value="NAD(P)-binding Rossmann-like Domain"/>
    <property type="match status" value="1"/>
</dbReference>
<dbReference type="GO" id="GO:0051287">
    <property type="term" value="F:NAD binding"/>
    <property type="evidence" value="ECO:0007669"/>
    <property type="project" value="InterPro"/>
</dbReference>
<evidence type="ECO:0000313" key="16">
    <source>
        <dbReference type="EMBL" id="AOT72630.1"/>
    </source>
</evidence>
<keyword evidence="8" id="KW-1208">Phospholipid metabolism</keyword>
<feature type="binding site" evidence="11">
    <location>
        <position position="266"/>
    </location>
    <ligand>
        <name>NAD(+)</name>
        <dbReference type="ChEBI" id="CHEBI:57540"/>
    </ligand>
</feature>
<evidence type="ECO:0000256" key="5">
    <source>
        <dbReference type="ARBA" id="ARBA00023027"/>
    </source>
</evidence>
<keyword evidence="6" id="KW-0443">Lipid metabolism</keyword>
<evidence type="ECO:0000256" key="10">
    <source>
        <dbReference type="PIRSR" id="PIRSR000114-2"/>
    </source>
</evidence>
<feature type="binding site" evidence="10">
    <location>
        <begin position="266"/>
        <end position="267"/>
    </location>
    <ligand>
        <name>substrate</name>
    </ligand>
</feature>
<comment type="catalytic activity">
    <reaction evidence="13">
        <text>sn-glycerol 3-phosphate + NADP(+) = dihydroxyacetone phosphate + NADPH + H(+)</text>
        <dbReference type="Rhea" id="RHEA:11096"/>
        <dbReference type="ChEBI" id="CHEBI:15378"/>
        <dbReference type="ChEBI" id="CHEBI:57597"/>
        <dbReference type="ChEBI" id="CHEBI:57642"/>
        <dbReference type="ChEBI" id="CHEBI:57783"/>
        <dbReference type="ChEBI" id="CHEBI:58349"/>
        <dbReference type="EC" id="1.1.1.94"/>
    </reaction>
</comment>
<dbReference type="InterPro" id="IPR036291">
    <property type="entry name" value="NAD(P)-bd_dom_sf"/>
</dbReference>
<sequence>MAKVTIIGAGAMGSALTVPLTENGHQVRLWGTELDSGIIEKLRKGLPHPKHKHHLPPQIETYQADELSEATKDAELVIMAITSDALGIIFERVVPYLKKGMIVGSVSKGFDYSKNGQIVILPEILEALLPKTLCPDISLIVVGGPCKAVEVVWRSPTAVTYSSKNIEAAKFMQSLLMTEVYRVEVTTDVIGTEVCAAMKNAYSVGLGLAEGFKTKQGFLHNNTKAALFAFATAEMGILTKAMGGSLESVIGLPGIGDLEVTGEAGRNRMLGEVIGGGLPASKAIEKMKQEGITVEGYPAIKFGYYLAKQLEQDQKLSIDQMPLLEGLYNILYNNAPAYQTVMRLLQNCTGYYK</sequence>
<evidence type="ECO:0000259" key="15">
    <source>
        <dbReference type="Pfam" id="PF07479"/>
    </source>
</evidence>
<dbReference type="RefSeq" id="WP_069980939.1">
    <property type="nucleotide sequence ID" value="NZ_CP017269.1"/>
</dbReference>
<dbReference type="EC" id="1.1.1.94" evidence="13"/>
<keyword evidence="17" id="KW-1185">Reference proteome</keyword>
<name>A0A1D8GNW7_9FIRM</name>
<dbReference type="InterPro" id="IPR006109">
    <property type="entry name" value="G3P_DH_NAD-dep_C"/>
</dbReference>
<dbReference type="SUPFAM" id="SSF48179">
    <property type="entry name" value="6-phosphogluconate dehydrogenase C-terminal domain-like"/>
    <property type="match status" value="1"/>
</dbReference>
<protein>
    <recommendedName>
        <fullName evidence="13">Glycerol-3-phosphate dehydrogenase</fullName>
        <ecNumber evidence="13">1.1.1.94</ecNumber>
    </recommendedName>
</protein>
<dbReference type="SUPFAM" id="SSF51735">
    <property type="entry name" value="NAD(P)-binding Rossmann-fold domains"/>
    <property type="match status" value="1"/>
</dbReference>
<dbReference type="OrthoDB" id="9812273at2"/>
<dbReference type="AlphaFoldDB" id="A0A1D8GNW7"/>
<feature type="binding site" evidence="11">
    <location>
        <position position="148"/>
    </location>
    <ligand>
        <name>NAD(+)</name>
        <dbReference type="ChEBI" id="CHEBI:57540"/>
    </ligand>
</feature>